<evidence type="ECO:0000313" key="9">
    <source>
        <dbReference type="Proteomes" id="UP000824083"/>
    </source>
</evidence>
<reference evidence="8" key="1">
    <citation type="submission" date="2020-10" db="EMBL/GenBank/DDBJ databases">
        <authorList>
            <person name="Gilroy R."/>
        </authorList>
    </citation>
    <scope>NUCLEOTIDE SEQUENCE</scope>
    <source>
        <strain evidence="8">7463</strain>
    </source>
</reference>
<evidence type="ECO:0000256" key="5">
    <source>
        <dbReference type="ARBA" id="ARBA00023136"/>
    </source>
</evidence>
<dbReference type="GO" id="GO:0140359">
    <property type="term" value="F:ABC-type transporter activity"/>
    <property type="evidence" value="ECO:0007669"/>
    <property type="project" value="InterPro"/>
</dbReference>
<keyword evidence="3 6" id="KW-0812">Transmembrane</keyword>
<accession>A0A9D1LFK3</accession>
<dbReference type="Pfam" id="PF12698">
    <property type="entry name" value="ABC2_membrane_3"/>
    <property type="match status" value="1"/>
</dbReference>
<feature type="transmembrane region" description="Helical" evidence="6">
    <location>
        <begin position="231"/>
        <end position="259"/>
    </location>
</feature>
<dbReference type="Proteomes" id="UP000824083">
    <property type="component" value="Unassembled WGS sequence"/>
</dbReference>
<proteinExistence type="predicted"/>
<dbReference type="GO" id="GO:0005886">
    <property type="term" value="C:plasma membrane"/>
    <property type="evidence" value="ECO:0007669"/>
    <property type="project" value="UniProtKB-SubCell"/>
</dbReference>
<dbReference type="PANTHER" id="PTHR30294">
    <property type="entry name" value="MEMBRANE COMPONENT OF ABC TRANSPORTER YHHJ-RELATED"/>
    <property type="match status" value="1"/>
</dbReference>
<dbReference type="Gene3D" id="3.40.1710.10">
    <property type="entry name" value="abc type-2 transporter like domain"/>
    <property type="match status" value="1"/>
</dbReference>
<evidence type="ECO:0000259" key="7">
    <source>
        <dbReference type="Pfam" id="PF12698"/>
    </source>
</evidence>
<evidence type="ECO:0000256" key="2">
    <source>
        <dbReference type="ARBA" id="ARBA00022475"/>
    </source>
</evidence>
<organism evidence="8 9">
    <name type="scientific">Candidatus Aphodousia faecigallinarum</name>
    <dbReference type="NCBI Taxonomy" id="2840677"/>
    <lineage>
        <taxon>Bacteria</taxon>
        <taxon>Pseudomonadati</taxon>
        <taxon>Pseudomonadota</taxon>
        <taxon>Betaproteobacteria</taxon>
        <taxon>Burkholderiales</taxon>
        <taxon>Sutterellaceae</taxon>
        <taxon>Sutterellaceae incertae sedis</taxon>
        <taxon>Candidatus Aphodousia</taxon>
    </lineage>
</organism>
<protein>
    <submittedName>
        <fullName evidence="8">ABC transporter permease</fullName>
    </submittedName>
</protein>
<dbReference type="EMBL" id="DVMY01000101">
    <property type="protein sequence ID" value="HIU37899.1"/>
    <property type="molecule type" value="Genomic_DNA"/>
</dbReference>
<feature type="transmembrane region" description="Helical" evidence="6">
    <location>
        <begin position="295"/>
        <end position="316"/>
    </location>
</feature>
<evidence type="ECO:0000256" key="4">
    <source>
        <dbReference type="ARBA" id="ARBA00022989"/>
    </source>
</evidence>
<keyword evidence="4 6" id="KW-1133">Transmembrane helix</keyword>
<feature type="transmembrane region" description="Helical" evidence="6">
    <location>
        <begin position="21"/>
        <end position="39"/>
    </location>
</feature>
<reference evidence="8" key="2">
    <citation type="journal article" date="2021" name="PeerJ">
        <title>Extensive microbial diversity within the chicken gut microbiome revealed by metagenomics and culture.</title>
        <authorList>
            <person name="Gilroy R."/>
            <person name="Ravi A."/>
            <person name="Getino M."/>
            <person name="Pursley I."/>
            <person name="Horton D.L."/>
            <person name="Alikhan N.F."/>
            <person name="Baker D."/>
            <person name="Gharbi K."/>
            <person name="Hall N."/>
            <person name="Watson M."/>
            <person name="Adriaenssens E.M."/>
            <person name="Foster-Nyarko E."/>
            <person name="Jarju S."/>
            <person name="Secka A."/>
            <person name="Antonio M."/>
            <person name="Oren A."/>
            <person name="Chaudhuri R.R."/>
            <person name="La Ragione R."/>
            <person name="Hildebrand F."/>
            <person name="Pallen M.J."/>
        </authorList>
    </citation>
    <scope>NUCLEOTIDE SEQUENCE</scope>
    <source>
        <strain evidence="8">7463</strain>
    </source>
</reference>
<evidence type="ECO:0000256" key="6">
    <source>
        <dbReference type="SAM" id="Phobius"/>
    </source>
</evidence>
<comment type="caution">
    <text evidence="8">The sequence shown here is derived from an EMBL/GenBank/DDBJ whole genome shotgun (WGS) entry which is preliminary data.</text>
</comment>
<feature type="transmembrane region" description="Helical" evidence="6">
    <location>
        <begin position="352"/>
        <end position="374"/>
    </location>
</feature>
<dbReference type="AlphaFoldDB" id="A0A9D1LFK3"/>
<feature type="transmembrane region" description="Helical" evidence="6">
    <location>
        <begin position="183"/>
        <end position="211"/>
    </location>
</feature>
<comment type="subcellular location">
    <subcellularLocation>
        <location evidence="1">Cell membrane</location>
        <topology evidence="1">Multi-pass membrane protein</topology>
    </subcellularLocation>
</comment>
<evidence type="ECO:0000256" key="3">
    <source>
        <dbReference type="ARBA" id="ARBA00022692"/>
    </source>
</evidence>
<dbReference type="InterPro" id="IPR013525">
    <property type="entry name" value="ABC2_TM"/>
</dbReference>
<feature type="transmembrane region" description="Helical" evidence="6">
    <location>
        <begin position="265"/>
        <end position="288"/>
    </location>
</feature>
<evidence type="ECO:0000313" key="8">
    <source>
        <dbReference type="EMBL" id="HIU37899.1"/>
    </source>
</evidence>
<sequence>MTSLRIFWQTIRHAVFSRESFMIFAIASLFYLVFYALPYDNQIIVKIPTAIVDLDQSRSSQDLAQKFKSASSVRTVLETQDFLKAQKLFQSSKVDVIIVIDKNYSRDIERGEPTVITVFSNGAMPVKGRAVSAAVLTIVTEENMTKAATRLVAQGLNARVVKQMSMATSPFSSQDLFNNVAGYGYYTVPMVAIVIVQAVMLFGVGIALGGWLSAESPPEFFTHAMQSGRHFLPLFLGFWVIALFWALFIEGFGLSILTMPTFGNFAATCAAIFVFTLALTSLAVLLALCMNTNRYAAGLVLASAPSVFLSGLVFPMENFAAWTLPFAWAIPTTPGCQAIVLASQEGSGLSEIAPLLSVSAAQAIIYATLAYLMLQTRIKQRQSKQL</sequence>
<evidence type="ECO:0000256" key="1">
    <source>
        <dbReference type="ARBA" id="ARBA00004651"/>
    </source>
</evidence>
<dbReference type="PANTHER" id="PTHR30294:SF46">
    <property type="entry name" value="ABC TRANSPORTER PERMEASE"/>
    <property type="match status" value="1"/>
</dbReference>
<gene>
    <name evidence="8" type="ORF">IAC56_06465</name>
</gene>
<keyword evidence="2" id="KW-1003">Cell membrane</keyword>
<feature type="domain" description="ABC-2 type transporter transmembrane" evidence="7">
    <location>
        <begin position="22"/>
        <end position="372"/>
    </location>
</feature>
<keyword evidence="5 6" id="KW-0472">Membrane</keyword>
<name>A0A9D1LFK3_9BURK</name>
<dbReference type="InterPro" id="IPR051449">
    <property type="entry name" value="ABC-2_transporter_component"/>
</dbReference>